<name>A0A4Q9KNQ9_PROTD</name>
<dbReference type="AlphaFoldDB" id="A0A4Q9KNQ9"/>
<protein>
    <submittedName>
        <fullName evidence="1">Uncharacterized protein</fullName>
    </submittedName>
</protein>
<dbReference type="EMBL" id="SDMR01000003">
    <property type="protein sequence ID" value="TBT95630.1"/>
    <property type="molecule type" value="Genomic_DNA"/>
</dbReference>
<accession>A0A4Q9KNQ9</accession>
<evidence type="ECO:0000313" key="1">
    <source>
        <dbReference type="EMBL" id="TBT95630.1"/>
    </source>
</evidence>
<gene>
    <name evidence="1" type="ORF">ET996_04075</name>
</gene>
<evidence type="ECO:0000313" key="2">
    <source>
        <dbReference type="Proteomes" id="UP000291933"/>
    </source>
</evidence>
<proteinExistence type="predicted"/>
<comment type="caution">
    <text evidence="1">The sequence shown here is derived from an EMBL/GenBank/DDBJ whole genome shotgun (WGS) entry which is preliminary data.</text>
</comment>
<sequence>MTLRPASTNVTLNKDLSALGLSWFWRFEGDQKYAVEMPAPTVTYNADSSITLTWATLPAGCAHSFFFTGTTDGGDGLTPANHDLISATLRSDQACQP</sequence>
<organism evidence="1 2">
    <name type="scientific">Propioniciclava tarda</name>
    <dbReference type="NCBI Taxonomy" id="433330"/>
    <lineage>
        <taxon>Bacteria</taxon>
        <taxon>Bacillati</taxon>
        <taxon>Actinomycetota</taxon>
        <taxon>Actinomycetes</taxon>
        <taxon>Propionibacteriales</taxon>
        <taxon>Propionibacteriaceae</taxon>
        <taxon>Propioniciclava</taxon>
    </lineage>
</organism>
<dbReference type="RefSeq" id="WP_131171282.1">
    <property type="nucleotide sequence ID" value="NZ_FXTL01000003.1"/>
</dbReference>
<dbReference type="Proteomes" id="UP000291933">
    <property type="component" value="Unassembled WGS sequence"/>
</dbReference>
<keyword evidence="2" id="KW-1185">Reference proteome</keyword>
<reference evidence="1 2" key="1">
    <citation type="submission" date="2019-01" db="EMBL/GenBank/DDBJ databases">
        <title>Lactibacter flavus gen. nov., sp. nov., a novel bacterium of the family Propionibacteriaceae isolated from raw milk and dairy products.</title>
        <authorList>
            <person name="Huptas C."/>
            <person name="Wenning M."/>
            <person name="Breitenwieser F."/>
            <person name="Doll E."/>
            <person name="Von Neubeck M."/>
            <person name="Busse H.-J."/>
            <person name="Scherer S."/>
        </authorList>
    </citation>
    <scope>NUCLEOTIDE SEQUENCE [LARGE SCALE GENOMIC DNA]</scope>
    <source>
        <strain evidence="1 2">DSM 22130</strain>
    </source>
</reference>